<reference evidence="2" key="2">
    <citation type="submission" date="2015-01" db="EMBL/GenBank/DDBJ databases">
        <title>Evolutionary Origins and Diversification of the Mycorrhizal Mutualists.</title>
        <authorList>
            <consortium name="DOE Joint Genome Institute"/>
            <consortium name="Mycorrhizal Genomics Consortium"/>
            <person name="Kohler A."/>
            <person name="Kuo A."/>
            <person name="Nagy L.G."/>
            <person name="Floudas D."/>
            <person name="Copeland A."/>
            <person name="Barry K.W."/>
            <person name="Cichocki N."/>
            <person name="Veneault-Fourrey C."/>
            <person name="LaButti K."/>
            <person name="Lindquist E.A."/>
            <person name="Lipzen A."/>
            <person name="Lundell T."/>
            <person name="Morin E."/>
            <person name="Murat C."/>
            <person name="Riley R."/>
            <person name="Ohm R."/>
            <person name="Sun H."/>
            <person name="Tunlid A."/>
            <person name="Henrissat B."/>
            <person name="Grigoriev I.V."/>
            <person name="Hibbett D.S."/>
            <person name="Martin F."/>
        </authorList>
    </citation>
    <scope>NUCLEOTIDE SEQUENCE [LARGE SCALE GENOMIC DNA]</scope>
    <source>
        <strain evidence="2">MAFF 305830</strain>
    </source>
</reference>
<dbReference type="Proteomes" id="UP000054097">
    <property type="component" value="Unassembled WGS sequence"/>
</dbReference>
<dbReference type="HOGENOM" id="CLU_1732590_0_0_1"/>
<dbReference type="EMBL" id="KN824289">
    <property type="protein sequence ID" value="KIM29356.1"/>
    <property type="molecule type" value="Genomic_DNA"/>
</dbReference>
<protein>
    <submittedName>
        <fullName evidence="1">Uncharacterized protein</fullName>
    </submittedName>
</protein>
<name>A0A0C3BD29_SERVB</name>
<gene>
    <name evidence="1" type="ORF">M408DRAFT_23120</name>
</gene>
<keyword evidence="2" id="KW-1185">Reference proteome</keyword>
<proteinExistence type="predicted"/>
<evidence type="ECO:0000313" key="1">
    <source>
        <dbReference type="EMBL" id="KIM29356.1"/>
    </source>
</evidence>
<accession>A0A0C3BD29</accession>
<dbReference type="AlphaFoldDB" id="A0A0C3BD29"/>
<evidence type="ECO:0000313" key="2">
    <source>
        <dbReference type="Proteomes" id="UP000054097"/>
    </source>
</evidence>
<sequence>MEPLKSYRKNTKILQRLEYAGLQSSTSPRRSSRGLTAPAAFDLRCPWALKRRECIFGGVNGAFAASTILLGLRELFQWAGSVPDARRGSFALVGLDARLVRHRINVFSTVEDVPVVRGGALVVLVSARRSAWGITPFGIGLLIFCEHNGLS</sequence>
<reference evidence="1 2" key="1">
    <citation type="submission" date="2014-04" db="EMBL/GenBank/DDBJ databases">
        <authorList>
            <consortium name="DOE Joint Genome Institute"/>
            <person name="Kuo A."/>
            <person name="Zuccaro A."/>
            <person name="Kohler A."/>
            <person name="Nagy L.G."/>
            <person name="Floudas D."/>
            <person name="Copeland A."/>
            <person name="Barry K.W."/>
            <person name="Cichocki N."/>
            <person name="Veneault-Fourrey C."/>
            <person name="LaButti K."/>
            <person name="Lindquist E.A."/>
            <person name="Lipzen A."/>
            <person name="Lundell T."/>
            <person name="Morin E."/>
            <person name="Murat C."/>
            <person name="Sun H."/>
            <person name="Tunlid A."/>
            <person name="Henrissat B."/>
            <person name="Grigoriev I.V."/>
            <person name="Hibbett D.S."/>
            <person name="Martin F."/>
            <person name="Nordberg H.P."/>
            <person name="Cantor M.N."/>
            <person name="Hua S.X."/>
        </authorList>
    </citation>
    <scope>NUCLEOTIDE SEQUENCE [LARGE SCALE GENOMIC DNA]</scope>
    <source>
        <strain evidence="1 2">MAFF 305830</strain>
    </source>
</reference>
<organism evidence="1 2">
    <name type="scientific">Serendipita vermifera MAFF 305830</name>
    <dbReference type="NCBI Taxonomy" id="933852"/>
    <lineage>
        <taxon>Eukaryota</taxon>
        <taxon>Fungi</taxon>
        <taxon>Dikarya</taxon>
        <taxon>Basidiomycota</taxon>
        <taxon>Agaricomycotina</taxon>
        <taxon>Agaricomycetes</taxon>
        <taxon>Sebacinales</taxon>
        <taxon>Serendipitaceae</taxon>
        <taxon>Serendipita</taxon>
    </lineage>
</organism>